<evidence type="ECO:0000313" key="4">
    <source>
        <dbReference type="EMBL" id="OCF33334.1"/>
    </source>
</evidence>
<reference evidence="4 5" key="1">
    <citation type="submission" date="2013-07" db="EMBL/GenBank/DDBJ databases">
        <title>The Genome Sequence of Cryptococcus heveanensis BCC8398.</title>
        <authorList>
            <consortium name="The Broad Institute Genome Sequencing Platform"/>
            <person name="Cuomo C."/>
            <person name="Litvintseva A."/>
            <person name="Chen Y."/>
            <person name="Heitman J."/>
            <person name="Sun S."/>
            <person name="Springer D."/>
            <person name="Dromer F."/>
            <person name="Young S.K."/>
            <person name="Zeng Q."/>
            <person name="Gargeya S."/>
            <person name="Fitzgerald M."/>
            <person name="Abouelleil A."/>
            <person name="Alvarado L."/>
            <person name="Berlin A.M."/>
            <person name="Chapman S.B."/>
            <person name="Dewar J."/>
            <person name="Goldberg J."/>
            <person name="Griggs A."/>
            <person name="Gujja S."/>
            <person name="Hansen M."/>
            <person name="Howarth C."/>
            <person name="Imamovic A."/>
            <person name="Larimer J."/>
            <person name="McCowan C."/>
            <person name="Murphy C."/>
            <person name="Pearson M."/>
            <person name="Priest M."/>
            <person name="Roberts A."/>
            <person name="Saif S."/>
            <person name="Shea T."/>
            <person name="Sykes S."/>
            <person name="Wortman J."/>
            <person name="Nusbaum C."/>
            <person name="Birren B."/>
        </authorList>
    </citation>
    <scope>NUCLEOTIDE SEQUENCE [LARGE SCALE GENOMIC DNA]</scope>
    <source>
        <strain evidence="4 5">BCC8398</strain>
    </source>
</reference>
<evidence type="ECO:0008006" key="6">
    <source>
        <dbReference type="Google" id="ProtNLM"/>
    </source>
</evidence>
<dbReference type="Proteomes" id="UP000092666">
    <property type="component" value="Unassembled WGS sequence"/>
</dbReference>
<organism evidence="4 5">
    <name type="scientific">Kwoniella heveanensis BCC8398</name>
    <dbReference type="NCBI Taxonomy" id="1296120"/>
    <lineage>
        <taxon>Eukaryota</taxon>
        <taxon>Fungi</taxon>
        <taxon>Dikarya</taxon>
        <taxon>Basidiomycota</taxon>
        <taxon>Agaricomycotina</taxon>
        <taxon>Tremellomycetes</taxon>
        <taxon>Tremellales</taxon>
        <taxon>Cryptococcaceae</taxon>
        <taxon>Kwoniella</taxon>
    </lineage>
</organism>
<name>A0A1B9GQF1_9TREE</name>
<evidence type="ECO:0000256" key="1">
    <source>
        <dbReference type="ARBA" id="ARBA00022603"/>
    </source>
</evidence>
<dbReference type="Gene3D" id="3.40.50.150">
    <property type="entry name" value="Vaccinia Virus protein VP39"/>
    <property type="match status" value="1"/>
</dbReference>
<evidence type="ECO:0000256" key="3">
    <source>
        <dbReference type="SAM" id="MobiDB-lite"/>
    </source>
</evidence>
<accession>A0A1B9GQF1</accession>
<gene>
    <name evidence="4" type="ORF">I316_05075</name>
</gene>
<dbReference type="AlphaFoldDB" id="A0A1B9GQF1"/>
<keyword evidence="1" id="KW-0489">Methyltransferase</keyword>
<feature type="compositionally biased region" description="Basic and acidic residues" evidence="3">
    <location>
        <begin position="398"/>
        <end position="407"/>
    </location>
</feature>
<evidence type="ECO:0000256" key="2">
    <source>
        <dbReference type="ARBA" id="ARBA00022679"/>
    </source>
</evidence>
<dbReference type="Pfam" id="PF05971">
    <property type="entry name" value="Methyltransf_10"/>
    <property type="match status" value="1"/>
</dbReference>
<dbReference type="InterPro" id="IPR029063">
    <property type="entry name" value="SAM-dependent_MTases_sf"/>
</dbReference>
<dbReference type="PANTHER" id="PTHR13393:SF0">
    <property type="entry name" value="RNA N6-ADENOSINE-METHYLTRANSFERASE METTL16"/>
    <property type="match status" value="1"/>
</dbReference>
<feature type="region of interest" description="Disordered" evidence="3">
    <location>
        <begin position="522"/>
        <end position="564"/>
    </location>
</feature>
<dbReference type="CDD" id="cd02440">
    <property type="entry name" value="AdoMet_MTases"/>
    <property type="match status" value="1"/>
</dbReference>
<dbReference type="GO" id="GO:0070475">
    <property type="term" value="P:rRNA base methylation"/>
    <property type="evidence" value="ECO:0007669"/>
    <property type="project" value="TreeGrafter"/>
</dbReference>
<reference evidence="5" key="2">
    <citation type="submission" date="2013-12" db="EMBL/GenBank/DDBJ databases">
        <title>Evolution of pathogenesis and genome organization in the Tremellales.</title>
        <authorList>
            <person name="Cuomo C."/>
            <person name="Litvintseva A."/>
            <person name="Heitman J."/>
            <person name="Chen Y."/>
            <person name="Sun S."/>
            <person name="Springer D."/>
            <person name="Dromer F."/>
            <person name="Young S."/>
            <person name="Zeng Q."/>
            <person name="Chapman S."/>
            <person name="Gujja S."/>
            <person name="Saif S."/>
            <person name="Birren B."/>
        </authorList>
    </citation>
    <scope>NUCLEOTIDE SEQUENCE [LARGE SCALE GENOMIC DNA]</scope>
    <source>
        <strain evidence="5">BCC8398</strain>
    </source>
</reference>
<proteinExistence type="predicted"/>
<feature type="region of interest" description="Disordered" evidence="3">
    <location>
        <begin position="356"/>
        <end position="439"/>
    </location>
</feature>
<protein>
    <recommendedName>
        <fullName evidence="6">Methyltransferase</fullName>
    </recommendedName>
</protein>
<dbReference type="EMBL" id="KV700126">
    <property type="protein sequence ID" value="OCF33334.1"/>
    <property type="molecule type" value="Genomic_DNA"/>
</dbReference>
<dbReference type="GO" id="GO:0005634">
    <property type="term" value="C:nucleus"/>
    <property type="evidence" value="ECO:0007669"/>
    <property type="project" value="TreeGrafter"/>
</dbReference>
<dbReference type="InterPro" id="IPR010286">
    <property type="entry name" value="METTL16/RlmF"/>
</dbReference>
<dbReference type="STRING" id="1296120.A0A1B9GQF1"/>
<keyword evidence="2" id="KW-0808">Transferase</keyword>
<sequence>MHRLNPYLEKKPDFARLASRFPDFAPFVTVSEEGYASIDFQNAAALRALTRCLLKEDWNLDVDLREDRLCPTLPNRLDYLLHVLDMEPHLPSTSSSTPLRVLDIGTGASAIYSILLHRLRPEAHITATELDQVSYDHARCVLTSNTIPSSSVAIRKSPVAEPIFFPLFELADGQDSKERGETHQWDLTICNPPFFGSEAEMQEGQDLKEQIAHAAPTAAHNELITPGGEVAFVSMMIEESIQLGDRCRWYTSLIGKYTSLHPLVELLRKHKIDNYMLRNIRQAKTTRWILGWSHHPSRLPDNLARPDDVIPNTSFAKLLPPSNTLNHRPQPAVPLDDLRRTVLAVLAGISLLSEPADRSAPVSPHPDERDEGGGGEDDIILAPTRNTWSRAARRQAVRRTDSDHAVEPSEGGGTSILHSSATEPHTDSSAAARIPPVPNNNTPLFRAKVRFVPPKREDEVGEGASIAIDWLEGRDRAVVEALWKFLLTKGGLISSRADVVGDGGYGGRLGAGFDNFKGRGRNEIARGVKGGRTKGGKRQRGYDHDQGDEEELPGARTGQKRRLG</sequence>
<keyword evidence="5" id="KW-1185">Reference proteome</keyword>
<feature type="compositionally biased region" description="Polar residues" evidence="3">
    <location>
        <begin position="416"/>
        <end position="429"/>
    </location>
</feature>
<dbReference type="SUPFAM" id="SSF53335">
    <property type="entry name" value="S-adenosyl-L-methionine-dependent methyltransferases"/>
    <property type="match status" value="1"/>
</dbReference>
<dbReference type="PANTHER" id="PTHR13393">
    <property type="entry name" value="SAM-DEPENDENT METHYLTRANSFERASE"/>
    <property type="match status" value="1"/>
</dbReference>
<feature type="compositionally biased region" description="Basic residues" evidence="3">
    <location>
        <begin position="529"/>
        <end position="539"/>
    </location>
</feature>
<evidence type="ECO:0000313" key="5">
    <source>
        <dbReference type="Proteomes" id="UP000092666"/>
    </source>
</evidence>
<dbReference type="OrthoDB" id="514248at2759"/>
<dbReference type="GO" id="GO:0008168">
    <property type="term" value="F:methyltransferase activity"/>
    <property type="evidence" value="ECO:0007669"/>
    <property type="project" value="UniProtKB-KW"/>
</dbReference>